<dbReference type="CDD" id="cd00254">
    <property type="entry name" value="LT-like"/>
    <property type="match status" value="1"/>
</dbReference>
<dbReference type="Pfam" id="PF01464">
    <property type="entry name" value="SLT"/>
    <property type="match status" value="1"/>
</dbReference>
<dbReference type="Gene3D" id="1.10.530.10">
    <property type="match status" value="1"/>
</dbReference>
<feature type="domain" description="Transglycosylase SLT" evidence="3">
    <location>
        <begin position="129"/>
        <end position="217"/>
    </location>
</feature>
<comment type="caution">
    <text evidence="4">The sequence shown here is derived from an EMBL/GenBank/DDBJ whole genome shotgun (WGS) entry which is preliminary data.</text>
</comment>
<dbReference type="InterPro" id="IPR008258">
    <property type="entry name" value="Transglycosylase_SLT_dom_1"/>
</dbReference>
<comment type="similarity">
    <text evidence="1">Belongs to the virb1 family.</text>
</comment>
<dbReference type="Proteomes" id="UP000245396">
    <property type="component" value="Unassembled WGS sequence"/>
</dbReference>
<dbReference type="AlphaFoldDB" id="A0A316BZK9"/>
<dbReference type="SUPFAM" id="SSF53955">
    <property type="entry name" value="Lysozyme-like"/>
    <property type="match status" value="1"/>
</dbReference>
<reference evidence="4 5" key="1">
    <citation type="submission" date="2018-05" db="EMBL/GenBank/DDBJ databases">
        <title>Genomic Encyclopedia of Type Strains, Phase IV (KMG-IV): sequencing the most valuable type-strain genomes for metagenomic binning, comparative biology and taxonomic classification.</title>
        <authorList>
            <person name="Goeker M."/>
        </authorList>
    </citation>
    <scope>NUCLEOTIDE SEQUENCE [LARGE SCALE GENOMIC DNA]</scope>
    <source>
        <strain evidence="4 5">DSM 6986</strain>
    </source>
</reference>
<feature type="chain" id="PRO_5016288392" evidence="2">
    <location>
        <begin position="24"/>
        <end position="282"/>
    </location>
</feature>
<accession>A0A316BZK9</accession>
<evidence type="ECO:0000313" key="4">
    <source>
        <dbReference type="EMBL" id="PWJ80544.1"/>
    </source>
</evidence>
<keyword evidence="2" id="KW-0732">Signal</keyword>
<dbReference type="PROSITE" id="PS51257">
    <property type="entry name" value="PROKAR_LIPOPROTEIN"/>
    <property type="match status" value="1"/>
</dbReference>
<protein>
    <submittedName>
        <fullName evidence="4">Transglycosylase-like protein with SLT domain</fullName>
    </submittedName>
</protein>
<dbReference type="InterPro" id="IPR023346">
    <property type="entry name" value="Lysozyme-like_dom_sf"/>
</dbReference>
<evidence type="ECO:0000259" key="3">
    <source>
        <dbReference type="Pfam" id="PF01464"/>
    </source>
</evidence>
<dbReference type="EMBL" id="QGGG01000012">
    <property type="protein sequence ID" value="PWJ80544.1"/>
    <property type="molecule type" value="Genomic_DNA"/>
</dbReference>
<sequence length="282" mass="29455">MPNLRIFLAIGVAISAASLSACTSTGNGASPELALNATPADEQSADFPLPETVAVLPTSYAPVDGAPVLLVAQAEGIQGQLPTQVGSDLPGTQVASLEPMLPASAYAGAATAGSLAAPQPGPAEIETLIVKYASIYDVPVGLVRHVVNRESTFNPLAYNKGHWGLMQIKHATARGMGYDGPARGLLDAETNLKYAVKYLRGAYLVADGDHKRADKLYQRGYYYDAKRKGMLEITGLGRDRHRMRRQPTATDPTATAVIPVSAPVITPDTAPVPALASVTPGA</sequence>
<evidence type="ECO:0000256" key="1">
    <source>
        <dbReference type="ARBA" id="ARBA00009387"/>
    </source>
</evidence>
<dbReference type="STRING" id="1192868.GCA_000304395_01734"/>
<organism evidence="4 5">
    <name type="scientific">Pseudaminobacter salicylatoxidans</name>
    <dbReference type="NCBI Taxonomy" id="93369"/>
    <lineage>
        <taxon>Bacteria</taxon>
        <taxon>Pseudomonadati</taxon>
        <taxon>Pseudomonadota</taxon>
        <taxon>Alphaproteobacteria</taxon>
        <taxon>Hyphomicrobiales</taxon>
        <taxon>Phyllobacteriaceae</taxon>
        <taxon>Pseudaminobacter</taxon>
    </lineage>
</organism>
<proteinExistence type="inferred from homology"/>
<feature type="signal peptide" evidence="2">
    <location>
        <begin position="1"/>
        <end position="23"/>
    </location>
</feature>
<evidence type="ECO:0000313" key="5">
    <source>
        <dbReference type="Proteomes" id="UP000245396"/>
    </source>
</evidence>
<keyword evidence="5" id="KW-1185">Reference proteome</keyword>
<gene>
    <name evidence="4" type="ORF">C7441_11285</name>
</gene>
<evidence type="ECO:0000256" key="2">
    <source>
        <dbReference type="SAM" id="SignalP"/>
    </source>
</evidence>
<name>A0A316BZK9_PSESE</name>